<dbReference type="EMBL" id="FOHE01000014">
    <property type="protein sequence ID" value="SET53869.1"/>
    <property type="molecule type" value="Genomic_DNA"/>
</dbReference>
<keyword evidence="1" id="KW-0175">Coiled coil</keyword>
<gene>
    <name evidence="2" type="ORF">SAMN05216389_11439</name>
</gene>
<organism evidence="2 3">
    <name type="scientific">Oceanobacillus limi</name>
    <dbReference type="NCBI Taxonomy" id="930131"/>
    <lineage>
        <taxon>Bacteria</taxon>
        <taxon>Bacillati</taxon>
        <taxon>Bacillota</taxon>
        <taxon>Bacilli</taxon>
        <taxon>Bacillales</taxon>
        <taxon>Bacillaceae</taxon>
        <taxon>Oceanobacillus</taxon>
    </lineage>
</organism>
<evidence type="ECO:0000313" key="2">
    <source>
        <dbReference type="EMBL" id="SET53869.1"/>
    </source>
</evidence>
<proteinExistence type="predicted"/>
<evidence type="ECO:0000256" key="1">
    <source>
        <dbReference type="SAM" id="Coils"/>
    </source>
</evidence>
<feature type="coiled-coil region" evidence="1">
    <location>
        <begin position="100"/>
        <end position="194"/>
    </location>
</feature>
<evidence type="ECO:0000313" key="3">
    <source>
        <dbReference type="Proteomes" id="UP000198618"/>
    </source>
</evidence>
<sequence>MGIFINKSDHPSVFQKNDEIEEPNQSYFQTDYFSELIKEQQKLNQSLTKSLDVIKERHRKFEYQEAAKWKDVQMKLYELQRSSAKHEEFEHNVREWLVMLESNNQKLQGYMEENDATKAEMLDQIDHVRQSNQEIHSHLDNYQIAYKDLANQLQEVFELQEKLTEQLSQNNEKQDQLLNRYENQEALLEKTFRQIDHIRSSLFERTTFIAEKIENSYKLTSSLMYKLITGSEKPLTLLMTGKNREGKQENSD</sequence>
<dbReference type="Proteomes" id="UP000198618">
    <property type="component" value="Unassembled WGS sequence"/>
</dbReference>
<accession>A0A1I0F805</accession>
<protein>
    <submittedName>
        <fullName evidence="2">Uncharacterized protein</fullName>
    </submittedName>
</protein>
<dbReference type="AlphaFoldDB" id="A0A1I0F805"/>
<keyword evidence="3" id="KW-1185">Reference proteome</keyword>
<dbReference type="RefSeq" id="WP_090871028.1">
    <property type="nucleotide sequence ID" value="NZ_FOHE01000014.1"/>
</dbReference>
<dbReference type="OrthoDB" id="2733945at2"/>
<name>A0A1I0F805_9BACI</name>
<reference evidence="2 3" key="1">
    <citation type="submission" date="2016-10" db="EMBL/GenBank/DDBJ databases">
        <authorList>
            <person name="de Groot N.N."/>
        </authorList>
    </citation>
    <scope>NUCLEOTIDE SEQUENCE [LARGE SCALE GENOMIC DNA]</scope>
    <source>
        <strain evidence="2 3">IBRC-M 10780</strain>
    </source>
</reference>
<dbReference type="STRING" id="930131.SAMN05216389_11439"/>